<name>A0ACB8AZZ0_9AGAM</name>
<reference evidence="1" key="1">
    <citation type="journal article" date="2021" name="New Phytol.">
        <title>Evolutionary innovations through gain and loss of genes in the ectomycorrhizal Boletales.</title>
        <authorList>
            <person name="Wu G."/>
            <person name="Miyauchi S."/>
            <person name="Morin E."/>
            <person name="Kuo A."/>
            <person name="Drula E."/>
            <person name="Varga T."/>
            <person name="Kohler A."/>
            <person name="Feng B."/>
            <person name="Cao Y."/>
            <person name="Lipzen A."/>
            <person name="Daum C."/>
            <person name="Hundley H."/>
            <person name="Pangilinan J."/>
            <person name="Johnson J."/>
            <person name="Barry K."/>
            <person name="LaButti K."/>
            <person name="Ng V."/>
            <person name="Ahrendt S."/>
            <person name="Min B."/>
            <person name="Choi I.G."/>
            <person name="Park H."/>
            <person name="Plett J.M."/>
            <person name="Magnuson J."/>
            <person name="Spatafora J.W."/>
            <person name="Nagy L.G."/>
            <person name="Henrissat B."/>
            <person name="Grigoriev I.V."/>
            <person name="Yang Z.L."/>
            <person name="Xu J."/>
            <person name="Martin F.M."/>
        </authorList>
    </citation>
    <scope>NUCLEOTIDE SEQUENCE</scope>
    <source>
        <strain evidence="1">KUC20120723A-06</strain>
    </source>
</reference>
<organism evidence="1 2">
    <name type="scientific">Leucogyrophana mollusca</name>
    <dbReference type="NCBI Taxonomy" id="85980"/>
    <lineage>
        <taxon>Eukaryota</taxon>
        <taxon>Fungi</taxon>
        <taxon>Dikarya</taxon>
        <taxon>Basidiomycota</taxon>
        <taxon>Agaricomycotina</taxon>
        <taxon>Agaricomycetes</taxon>
        <taxon>Agaricomycetidae</taxon>
        <taxon>Boletales</taxon>
        <taxon>Boletales incertae sedis</taxon>
        <taxon>Leucogyrophana</taxon>
    </lineage>
</organism>
<keyword evidence="2" id="KW-1185">Reference proteome</keyword>
<sequence length="726" mass="81405">MLREVPPINYSALAAVLPVTMQSLSTLEITLSSLFINHTHLRAVLLVCPESMLSDTRKRLRKLSFDATLGEHPDLFLHPRMDSIRPSFAVLLAASQAKADQLLILDEYGLRDFDEHTRQLLLNPPSIGLPTGPTGFMVLPHNITRIIPTNVPQPAAYLVPPFVISTSLVTGFVEGSNDLDVWPSLGEYVAQSRFDMIGGVADTLGMVSSEHDQRLESPALSGELPTVHAKLPASHTTGTFGFAFPSQDDLWNISPVICKLQEAGHSVKVLLYNATSTYSNDDSPEGNTRGSISAAGCMINFSTLTDVIHGFADWLDSLDNVPQVIVALNQQDFFSVTLALELQKPPYLDTTLVRLPRGDLQHSAWMASLTFEEWQYWNVPEITITVITNNRPRSLERLLSSLRNARYFGDNVGLRINLEQTADIGTLRLVQDFNWEHGGVFVHHRVIHGGLLPAVVESWYPHSNDSYGLLLEDDIEVSPLFHAWAKMTVLRYSNISTQLFGVSLYQQKNVELNPEGRRPFNPRTLFAAHGLPEPSTPYLSQIPCSWGAIYFPQHWREFHDYLAVRLSEYTMNIHEDIVPNVRSNKWTKSWKKYFIELAYLRGYVMLYPNYDNFISLSTNHLEVGSHVKDQPEDVYLRKRELFLLPLMPLASESASTAPIPDLLHLPDGTLPGWNALPVLNLTGSMSSVDVLMQQGNERRAELTHCCRATSLPYDVLDLMCLDDVPS</sequence>
<evidence type="ECO:0000313" key="1">
    <source>
        <dbReference type="EMBL" id="KAH7918714.1"/>
    </source>
</evidence>
<dbReference type="Proteomes" id="UP000790709">
    <property type="component" value="Unassembled WGS sequence"/>
</dbReference>
<protein>
    <submittedName>
        <fullName evidence="1">Uncharacterized protein</fullName>
    </submittedName>
</protein>
<gene>
    <name evidence="1" type="ORF">BV22DRAFT_1024105</name>
</gene>
<dbReference type="EMBL" id="MU266744">
    <property type="protein sequence ID" value="KAH7918714.1"/>
    <property type="molecule type" value="Genomic_DNA"/>
</dbReference>
<accession>A0ACB8AZZ0</accession>
<evidence type="ECO:0000313" key="2">
    <source>
        <dbReference type="Proteomes" id="UP000790709"/>
    </source>
</evidence>
<proteinExistence type="predicted"/>
<comment type="caution">
    <text evidence="1">The sequence shown here is derived from an EMBL/GenBank/DDBJ whole genome shotgun (WGS) entry which is preliminary data.</text>
</comment>